<dbReference type="EMBL" id="JARPUR010000003">
    <property type="protein sequence ID" value="KAK4880634.1"/>
    <property type="molecule type" value="Genomic_DNA"/>
</dbReference>
<evidence type="ECO:0000313" key="2">
    <source>
        <dbReference type="Proteomes" id="UP001353858"/>
    </source>
</evidence>
<keyword evidence="2" id="KW-1185">Reference proteome</keyword>
<comment type="caution">
    <text evidence="1">The sequence shown here is derived from an EMBL/GenBank/DDBJ whole genome shotgun (WGS) entry which is preliminary data.</text>
</comment>
<evidence type="ECO:0000313" key="1">
    <source>
        <dbReference type="EMBL" id="KAK4880634.1"/>
    </source>
</evidence>
<name>A0AAN7SHE4_9COLE</name>
<sequence>MVFAVSEHGFRKFGIDEPRSKTECVSYEDCGWFEKIKCIDDDHSTQNGLFIKDLELFMMVFERRLKAGKMPEFCFTEHLLRCYKNNANCPLKCYKEKFNFIDCIESQHLEKIRAAAELYYKNKGKKPKC</sequence>
<proteinExistence type="predicted"/>
<reference evidence="2" key="1">
    <citation type="submission" date="2023-01" db="EMBL/GenBank/DDBJ databases">
        <title>Key to firefly adult light organ development and bioluminescence: homeobox transcription factors regulate luciferase expression and transportation to peroxisome.</title>
        <authorList>
            <person name="Fu X."/>
        </authorList>
    </citation>
    <scope>NUCLEOTIDE SEQUENCE [LARGE SCALE GENOMIC DNA]</scope>
</reference>
<protein>
    <submittedName>
        <fullName evidence="1">Uncharacterized protein</fullName>
    </submittedName>
</protein>
<accession>A0AAN7SHE4</accession>
<dbReference type="AlphaFoldDB" id="A0AAN7SHE4"/>
<dbReference type="Proteomes" id="UP001353858">
    <property type="component" value="Unassembled WGS sequence"/>
</dbReference>
<organism evidence="1 2">
    <name type="scientific">Aquatica leii</name>
    <dbReference type="NCBI Taxonomy" id="1421715"/>
    <lineage>
        <taxon>Eukaryota</taxon>
        <taxon>Metazoa</taxon>
        <taxon>Ecdysozoa</taxon>
        <taxon>Arthropoda</taxon>
        <taxon>Hexapoda</taxon>
        <taxon>Insecta</taxon>
        <taxon>Pterygota</taxon>
        <taxon>Neoptera</taxon>
        <taxon>Endopterygota</taxon>
        <taxon>Coleoptera</taxon>
        <taxon>Polyphaga</taxon>
        <taxon>Elateriformia</taxon>
        <taxon>Elateroidea</taxon>
        <taxon>Lampyridae</taxon>
        <taxon>Luciolinae</taxon>
        <taxon>Aquatica</taxon>
    </lineage>
</organism>
<gene>
    <name evidence="1" type="ORF">RN001_008780</name>
</gene>